<proteinExistence type="predicted"/>
<accession>A0ABQ9U2A8</accession>
<name>A0ABQ9U2A8_SAGOE</name>
<sequence>DVGREKRAERLKDQLKARSEKASCHTNCGFVPYSPKKEAELDPMVTGSPRVCSAQDLQTQYHYQGLQVLQPGPFIQVPPQ</sequence>
<comment type="caution">
    <text evidence="1">The sequence shown here is derived from an EMBL/GenBank/DDBJ whole genome shotgun (WGS) entry which is preliminary data.</text>
</comment>
<feature type="non-terminal residue" evidence="1">
    <location>
        <position position="80"/>
    </location>
</feature>
<feature type="non-terminal residue" evidence="1">
    <location>
        <position position="1"/>
    </location>
</feature>
<protein>
    <submittedName>
        <fullName evidence="1">Uncharacterized protein</fullName>
    </submittedName>
</protein>
<evidence type="ECO:0000313" key="1">
    <source>
        <dbReference type="EMBL" id="KAK2090909.1"/>
    </source>
</evidence>
<reference evidence="1 2" key="1">
    <citation type="submission" date="2023-05" db="EMBL/GenBank/DDBJ databases">
        <title>B98-5 Cell Line De Novo Hybrid Assembly: An Optical Mapping Approach.</title>
        <authorList>
            <person name="Kananen K."/>
            <person name="Auerbach J.A."/>
            <person name="Kautto E."/>
            <person name="Blachly J.S."/>
        </authorList>
    </citation>
    <scope>NUCLEOTIDE SEQUENCE [LARGE SCALE GENOMIC DNA]</scope>
    <source>
        <strain evidence="1">B95-8</strain>
        <tissue evidence="1">Cell line</tissue>
    </source>
</reference>
<keyword evidence="2" id="KW-1185">Reference proteome</keyword>
<evidence type="ECO:0000313" key="2">
    <source>
        <dbReference type="Proteomes" id="UP001266305"/>
    </source>
</evidence>
<organism evidence="1 2">
    <name type="scientific">Saguinus oedipus</name>
    <name type="common">Cotton-top tamarin</name>
    <name type="synonym">Oedipomidas oedipus</name>
    <dbReference type="NCBI Taxonomy" id="9490"/>
    <lineage>
        <taxon>Eukaryota</taxon>
        <taxon>Metazoa</taxon>
        <taxon>Chordata</taxon>
        <taxon>Craniata</taxon>
        <taxon>Vertebrata</taxon>
        <taxon>Euteleostomi</taxon>
        <taxon>Mammalia</taxon>
        <taxon>Eutheria</taxon>
        <taxon>Euarchontoglires</taxon>
        <taxon>Primates</taxon>
        <taxon>Haplorrhini</taxon>
        <taxon>Platyrrhini</taxon>
        <taxon>Cebidae</taxon>
        <taxon>Callitrichinae</taxon>
        <taxon>Saguinus</taxon>
    </lineage>
</organism>
<gene>
    <name evidence="1" type="ORF">P7K49_030193</name>
</gene>
<dbReference type="Proteomes" id="UP001266305">
    <property type="component" value="Unassembled WGS sequence"/>
</dbReference>
<dbReference type="EMBL" id="JASSZA010000016">
    <property type="protein sequence ID" value="KAK2090909.1"/>
    <property type="molecule type" value="Genomic_DNA"/>
</dbReference>